<organism evidence="4 5">
    <name type="scientific">Plantibacter cousiniae</name>
    <name type="common">nom. nud.</name>
    <dbReference type="NCBI Taxonomy" id="199709"/>
    <lineage>
        <taxon>Bacteria</taxon>
        <taxon>Bacillati</taxon>
        <taxon>Actinomycetota</taxon>
        <taxon>Actinomycetes</taxon>
        <taxon>Micrococcales</taxon>
        <taxon>Microbacteriaceae</taxon>
        <taxon>Plantibacter</taxon>
    </lineage>
</organism>
<name>A0ABY1LLL5_9MICO</name>
<dbReference type="Gene3D" id="1.10.10.10">
    <property type="entry name" value="Winged helix-like DNA-binding domain superfamily/Winged helix DNA-binding domain"/>
    <property type="match status" value="1"/>
</dbReference>
<gene>
    <name evidence="4" type="ORF">SAMN06295973_1915</name>
</gene>
<dbReference type="NCBIfam" id="TIGR00732">
    <property type="entry name" value="dprA"/>
    <property type="match status" value="1"/>
</dbReference>
<evidence type="ECO:0000259" key="2">
    <source>
        <dbReference type="Pfam" id="PF02481"/>
    </source>
</evidence>
<dbReference type="EMBL" id="FUZO01000001">
    <property type="protein sequence ID" value="SKC55210.1"/>
    <property type="molecule type" value="Genomic_DNA"/>
</dbReference>
<feature type="domain" description="DprA winged helix" evidence="3">
    <location>
        <begin position="384"/>
        <end position="436"/>
    </location>
</feature>
<dbReference type="PANTHER" id="PTHR43022:SF1">
    <property type="entry name" value="PROTEIN SMF"/>
    <property type="match status" value="1"/>
</dbReference>
<reference evidence="4 5" key="1">
    <citation type="submission" date="2017-02" db="EMBL/GenBank/DDBJ databases">
        <authorList>
            <person name="Varghese N."/>
            <person name="Submissions S."/>
        </authorList>
    </citation>
    <scope>NUCLEOTIDE SEQUENCE [LARGE SCALE GENOMIC DNA]</scope>
    <source>
        <strain evidence="4 5">VKM Ac-1787</strain>
    </source>
</reference>
<evidence type="ECO:0000259" key="3">
    <source>
        <dbReference type="Pfam" id="PF17782"/>
    </source>
</evidence>
<dbReference type="PANTHER" id="PTHR43022">
    <property type="entry name" value="PROTEIN SMF"/>
    <property type="match status" value="1"/>
</dbReference>
<keyword evidence="5" id="KW-1185">Reference proteome</keyword>
<dbReference type="Pfam" id="PF02481">
    <property type="entry name" value="DNA_processg_A"/>
    <property type="match status" value="1"/>
</dbReference>
<dbReference type="Proteomes" id="UP000190827">
    <property type="component" value="Unassembled WGS sequence"/>
</dbReference>
<dbReference type="RefSeq" id="WP_079705662.1">
    <property type="nucleotide sequence ID" value="NZ_FUZO01000001.1"/>
</dbReference>
<evidence type="ECO:0000313" key="5">
    <source>
        <dbReference type="Proteomes" id="UP000190827"/>
    </source>
</evidence>
<evidence type="ECO:0000256" key="1">
    <source>
        <dbReference type="ARBA" id="ARBA00006525"/>
    </source>
</evidence>
<dbReference type="InterPro" id="IPR036388">
    <property type="entry name" value="WH-like_DNA-bd_sf"/>
</dbReference>
<comment type="similarity">
    <text evidence="1">Belongs to the DprA/Smf family.</text>
</comment>
<sequence>MSAWFGLDRELVERLVRGLGGLEPAEAVGSPRADGGAEHVSVADENVGPAGIRAAFARAAWTMIAEPGDGVAGLVVGALGPAGALSAVLDRVGPTELQRRILGSEWFSGSGSTSADADAESEDPAAIPASRVLGSALERWRPRLVSADLVAACETAIEVGVRLLLPGDPGWHAGFDHLGVHAPHALWLRGSPDVPAGERAIALVGARAASGYGEHVTLEAAAGLVDRGFAIVSGAAYGIDGAAHRAALGSGGLTVAYLAGGVDRPYPAGHDALIRRIREAGGAVISESPCGSTPSKWRFLQRNRLIAAASAATVVVEAGDRSGSINTAGHAASLGRPLGAVPGPVTSPSSAGCHRLIREYAATCVTNAAQMAELAGWTAVDADAQAFASPEERRVRDVMSARSPRTVEALAKASGLSPREITGVLGALDLAGAVEERERGWVLVGGRA</sequence>
<dbReference type="InterPro" id="IPR003488">
    <property type="entry name" value="DprA"/>
</dbReference>
<dbReference type="SUPFAM" id="SSF102405">
    <property type="entry name" value="MCP/YpsA-like"/>
    <property type="match status" value="1"/>
</dbReference>
<comment type="caution">
    <text evidence="4">The sequence shown here is derived from an EMBL/GenBank/DDBJ whole genome shotgun (WGS) entry which is preliminary data.</text>
</comment>
<feature type="domain" description="Smf/DprA SLOG" evidence="2">
    <location>
        <begin position="164"/>
        <end position="373"/>
    </location>
</feature>
<dbReference type="Gene3D" id="3.40.50.450">
    <property type="match status" value="1"/>
</dbReference>
<proteinExistence type="inferred from homology"/>
<dbReference type="Pfam" id="PF17782">
    <property type="entry name" value="WHD_DprA"/>
    <property type="match status" value="1"/>
</dbReference>
<dbReference type="InterPro" id="IPR041614">
    <property type="entry name" value="DprA_WH"/>
</dbReference>
<accession>A0ABY1LLL5</accession>
<evidence type="ECO:0000313" key="4">
    <source>
        <dbReference type="EMBL" id="SKC55210.1"/>
    </source>
</evidence>
<protein>
    <submittedName>
        <fullName evidence="4">DNA protecting protein DprA</fullName>
    </submittedName>
</protein>
<dbReference type="InterPro" id="IPR057666">
    <property type="entry name" value="DrpA_SLOG"/>
</dbReference>